<proteinExistence type="predicted"/>
<dbReference type="EMBL" id="BK015368">
    <property type="protein sequence ID" value="DAE03565.1"/>
    <property type="molecule type" value="Genomic_DNA"/>
</dbReference>
<protein>
    <submittedName>
        <fullName evidence="1">PGDYG protein</fullName>
    </submittedName>
</protein>
<sequence>MNYKVEVKCQAVQFDGNLVNMPNWFLDRFAVAKQNNEWLLFDDDNGESVIQLGDYVVLYPDDGLEIVPADVFATRFTAYA</sequence>
<accession>A0A8S5PAC8</accession>
<organism evidence="1">
    <name type="scientific">Siphoviridae sp. ctpoI7</name>
    <dbReference type="NCBI Taxonomy" id="2825678"/>
    <lineage>
        <taxon>Viruses</taxon>
        <taxon>Duplodnaviria</taxon>
        <taxon>Heunggongvirae</taxon>
        <taxon>Uroviricota</taxon>
        <taxon>Caudoviricetes</taxon>
    </lineage>
</organism>
<name>A0A8S5PAC8_9CAUD</name>
<reference evidence="1" key="1">
    <citation type="journal article" date="2021" name="Proc. Natl. Acad. Sci. U.S.A.">
        <title>A Catalog of Tens of Thousands of Viruses from Human Metagenomes Reveals Hidden Associations with Chronic Diseases.</title>
        <authorList>
            <person name="Tisza M.J."/>
            <person name="Buck C.B."/>
        </authorList>
    </citation>
    <scope>NUCLEOTIDE SEQUENCE</scope>
    <source>
        <strain evidence="1">CtpoI7</strain>
    </source>
</reference>
<evidence type="ECO:0000313" key="1">
    <source>
        <dbReference type="EMBL" id="DAE03565.1"/>
    </source>
</evidence>